<feature type="domain" description="Solute-binding protein family 3/N-terminal" evidence="4">
    <location>
        <begin position="44"/>
        <end position="243"/>
    </location>
</feature>
<comment type="similarity">
    <text evidence="1">Belongs to the bacterial solute-binding protein 3 family.</text>
</comment>
<dbReference type="InterPro" id="IPR001638">
    <property type="entry name" value="Solute-binding_3/MltF_N"/>
</dbReference>
<evidence type="ECO:0000256" key="3">
    <source>
        <dbReference type="SAM" id="SignalP"/>
    </source>
</evidence>
<feature type="signal peptide" evidence="3">
    <location>
        <begin position="1"/>
        <end position="21"/>
    </location>
</feature>
<organism evidence="5 6">
    <name type="scientific">Arsukibacterium indicum</name>
    <dbReference type="NCBI Taxonomy" id="2848612"/>
    <lineage>
        <taxon>Bacteria</taxon>
        <taxon>Pseudomonadati</taxon>
        <taxon>Pseudomonadota</taxon>
        <taxon>Gammaproteobacteria</taxon>
        <taxon>Chromatiales</taxon>
        <taxon>Chromatiaceae</taxon>
        <taxon>Arsukibacterium</taxon>
    </lineage>
</organism>
<evidence type="ECO:0000313" key="6">
    <source>
        <dbReference type="Proteomes" id="UP000704611"/>
    </source>
</evidence>
<keyword evidence="2 3" id="KW-0732">Signal</keyword>
<feature type="chain" id="PRO_5046700646" evidence="3">
    <location>
        <begin position="22"/>
        <end position="267"/>
    </location>
</feature>
<evidence type="ECO:0000256" key="1">
    <source>
        <dbReference type="ARBA" id="ARBA00010333"/>
    </source>
</evidence>
<protein>
    <submittedName>
        <fullName evidence="5">Transporter substrate-binding domain-containing protein</fullName>
    </submittedName>
</protein>
<reference evidence="5 6" key="1">
    <citation type="submission" date="2021-06" db="EMBL/GenBank/DDBJ databases">
        <title>Rheinheimera indica sp. nov., isolated from deep-sea sediment.</title>
        <authorList>
            <person name="Wang Z."/>
            <person name="Zhang X.-Y."/>
        </authorList>
    </citation>
    <scope>NUCLEOTIDE SEQUENCE [LARGE SCALE GENOMIC DNA]</scope>
    <source>
        <strain evidence="5 6">SM2107</strain>
    </source>
</reference>
<gene>
    <name evidence="5" type="ORF">KQY15_09520</name>
</gene>
<keyword evidence="6" id="KW-1185">Reference proteome</keyword>
<sequence length="267" mass="30608">MRMRWLGGMLIGLAVCCYAMAAQDNQPELEWCLDHLPDRHDYPDDGLPYGPTVDFMQEVARRAGIRLRFSPNTPFARCLRQMERGTTDVMIRLNGSPERERFMYMIPVDYAREEVLLLRKDSPDVKSILELLSLNLIVIRSYTYNADTVKTLATHRKTIKMDSQDSGLQLLLKGRGDALISTVEIARNRIRSNPFYHGQFKFASVSFDLTEPRFVHLGLSRASPHAHLHQRLADAVQSIIADDLINHYFHQLPSGQTQLETQREAQP</sequence>
<evidence type="ECO:0000256" key="2">
    <source>
        <dbReference type="ARBA" id="ARBA00022729"/>
    </source>
</evidence>
<dbReference type="EMBL" id="JAHRID010000003">
    <property type="protein sequence ID" value="MBV2129333.1"/>
    <property type="molecule type" value="Genomic_DNA"/>
</dbReference>
<accession>A0ABS6MKI0</accession>
<dbReference type="Pfam" id="PF00497">
    <property type="entry name" value="SBP_bac_3"/>
    <property type="match status" value="1"/>
</dbReference>
<evidence type="ECO:0000259" key="4">
    <source>
        <dbReference type="Pfam" id="PF00497"/>
    </source>
</evidence>
<evidence type="ECO:0000313" key="5">
    <source>
        <dbReference type="EMBL" id="MBV2129333.1"/>
    </source>
</evidence>
<comment type="caution">
    <text evidence="5">The sequence shown here is derived from an EMBL/GenBank/DDBJ whole genome shotgun (WGS) entry which is preliminary data.</text>
</comment>
<dbReference type="RefSeq" id="WP_217668947.1">
    <property type="nucleotide sequence ID" value="NZ_JAHRID010000003.1"/>
</dbReference>
<name>A0ABS6MKI0_9GAMM</name>
<dbReference type="Proteomes" id="UP000704611">
    <property type="component" value="Unassembled WGS sequence"/>
</dbReference>
<proteinExistence type="inferred from homology"/>
<dbReference type="PANTHER" id="PTHR35936:SF6">
    <property type="entry name" value="AMINO ACID ABC TRANSPORTER SUBSTRATE-BINDING PAAT FAMILY PROTEIN"/>
    <property type="match status" value="1"/>
</dbReference>
<dbReference type="PANTHER" id="PTHR35936">
    <property type="entry name" value="MEMBRANE-BOUND LYTIC MUREIN TRANSGLYCOSYLASE F"/>
    <property type="match status" value="1"/>
</dbReference>